<dbReference type="Proteomes" id="UP000776252">
    <property type="component" value="Unassembled WGS sequence"/>
</dbReference>
<organism evidence="3 4">
    <name type="scientific">Clostridium frigoris</name>
    <dbReference type="NCBI Taxonomy" id="205327"/>
    <lineage>
        <taxon>Bacteria</taxon>
        <taxon>Bacillati</taxon>
        <taxon>Bacillota</taxon>
        <taxon>Clostridia</taxon>
        <taxon>Eubacteriales</taxon>
        <taxon>Clostridiaceae</taxon>
        <taxon>Clostridium</taxon>
    </lineage>
</organism>
<feature type="domain" description="Alpha/beta hydrolase fold-5" evidence="2">
    <location>
        <begin position="67"/>
        <end position="232"/>
    </location>
</feature>
<sequence>MKLFIKKKWRYFLLVIPIIIIIIAVYSNDYYRAMPEAKIMLQSNDKVKYIDSPWIEYTSKNKIVTKGLIIYPGGKVEPQAYAPLAEKIAESGFKVVIVPMPLKLAILSPNKAEKVIEKYSEIKQWYIAGHSLGGVMAAQFAYKNQDEINGLILLASYPQKSNNLSSSVVKVLSMYGTRDGFVGKDKIDESKKLLPKSTKWIPIKGGNHSQNAWYGFQKGDNKATITRDEQQNIIGKSIVEFIYEN</sequence>
<accession>A0ABS6BXZ3</accession>
<proteinExistence type="predicted"/>
<gene>
    <name evidence="3" type="ORF">KPL37_17290</name>
</gene>
<feature type="transmembrane region" description="Helical" evidence="1">
    <location>
        <begin position="12"/>
        <end position="31"/>
    </location>
</feature>
<keyword evidence="3" id="KW-0378">Hydrolase</keyword>
<dbReference type="RefSeq" id="WP_216151285.1">
    <property type="nucleotide sequence ID" value="NZ_JAHLDV010000066.1"/>
</dbReference>
<evidence type="ECO:0000259" key="2">
    <source>
        <dbReference type="Pfam" id="PF12695"/>
    </source>
</evidence>
<dbReference type="Pfam" id="PF12695">
    <property type="entry name" value="Abhydrolase_5"/>
    <property type="match status" value="1"/>
</dbReference>
<keyword evidence="4" id="KW-1185">Reference proteome</keyword>
<keyword evidence="1" id="KW-0472">Membrane</keyword>
<dbReference type="GO" id="GO:0016787">
    <property type="term" value="F:hydrolase activity"/>
    <property type="evidence" value="ECO:0007669"/>
    <property type="project" value="UniProtKB-KW"/>
</dbReference>
<keyword evidence="1" id="KW-1133">Transmembrane helix</keyword>
<keyword evidence="1" id="KW-0812">Transmembrane</keyword>
<dbReference type="InterPro" id="IPR029059">
    <property type="entry name" value="AB_hydrolase_5"/>
</dbReference>
<evidence type="ECO:0000256" key="1">
    <source>
        <dbReference type="SAM" id="Phobius"/>
    </source>
</evidence>
<evidence type="ECO:0000313" key="4">
    <source>
        <dbReference type="Proteomes" id="UP000776252"/>
    </source>
</evidence>
<comment type="caution">
    <text evidence="3">The sequence shown here is derived from an EMBL/GenBank/DDBJ whole genome shotgun (WGS) entry which is preliminary data.</text>
</comment>
<reference evidence="3 4" key="1">
    <citation type="submission" date="2021-06" db="EMBL/GenBank/DDBJ databases">
        <title>Clostridia strains as spoilage organisms.</title>
        <authorList>
            <person name="Wambui J."/>
            <person name="Stephan R."/>
            <person name="Stevens M.J.A."/>
        </authorList>
    </citation>
    <scope>NUCLEOTIDE SEQUENCE [LARGE SCALE GENOMIC DNA]</scope>
    <source>
        <strain evidence="3 4">DSM 14204</strain>
    </source>
</reference>
<name>A0ABS6BXZ3_9CLOT</name>
<evidence type="ECO:0000313" key="3">
    <source>
        <dbReference type="EMBL" id="MBU3161463.1"/>
    </source>
</evidence>
<dbReference type="EMBL" id="JAHLDV010000066">
    <property type="protein sequence ID" value="MBU3161463.1"/>
    <property type="molecule type" value="Genomic_DNA"/>
</dbReference>
<protein>
    <submittedName>
        <fullName evidence="3">Alpha/beta hydrolase</fullName>
    </submittedName>
</protein>